<evidence type="ECO:0000313" key="3">
    <source>
        <dbReference type="Proteomes" id="UP000027361"/>
    </source>
</evidence>
<protein>
    <submittedName>
        <fullName evidence="2">Uncharacterized protein</fullName>
    </submittedName>
</protein>
<dbReference type="AlphaFoldDB" id="A0A066VEG3"/>
<feature type="compositionally biased region" description="Low complexity" evidence="1">
    <location>
        <begin position="140"/>
        <end position="167"/>
    </location>
</feature>
<evidence type="ECO:0000256" key="1">
    <source>
        <dbReference type="SAM" id="MobiDB-lite"/>
    </source>
</evidence>
<dbReference type="EMBL" id="JMSN01000114">
    <property type="protein sequence ID" value="KDN38698.1"/>
    <property type="molecule type" value="Genomic_DNA"/>
</dbReference>
<accession>A0A066VEG3</accession>
<evidence type="ECO:0000313" key="2">
    <source>
        <dbReference type="EMBL" id="KDN38698.1"/>
    </source>
</evidence>
<proteinExistence type="predicted"/>
<name>A0A066VEG3_TILAU</name>
<reference evidence="2 3" key="1">
    <citation type="submission" date="2014-05" db="EMBL/GenBank/DDBJ databases">
        <title>Draft genome sequence of a rare smut relative, Tilletiaria anomala UBC 951.</title>
        <authorList>
            <consortium name="DOE Joint Genome Institute"/>
            <person name="Toome M."/>
            <person name="Kuo A."/>
            <person name="Henrissat B."/>
            <person name="Lipzen A."/>
            <person name="Tritt A."/>
            <person name="Yoshinaga Y."/>
            <person name="Zane M."/>
            <person name="Barry K."/>
            <person name="Grigoriev I.V."/>
            <person name="Spatafora J.W."/>
            <person name="Aimea M.C."/>
        </authorList>
    </citation>
    <scope>NUCLEOTIDE SEQUENCE [LARGE SCALE GENOMIC DNA]</scope>
    <source>
        <strain evidence="2 3">UBC 951</strain>
    </source>
</reference>
<organism evidence="2 3">
    <name type="scientific">Tilletiaria anomala (strain ATCC 24038 / CBS 436.72 / UBC 951)</name>
    <dbReference type="NCBI Taxonomy" id="1037660"/>
    <lineage>
        <taxon>Eukaryota</taxon>
        <taxon>Fungi</taxon>
        <taxon>Dikarya</taxon>
        <taxon>Basidiomycota</taxon>
        <taxon>Ustilaginomycotina</taxon>
        <taxon>Exobasidiomycetes</taxon>
        <taxon>Georgefischeriales</taxon>
        <taxon>Tilletiariaceae</taxon>
        <taxon>Tilletiaria</taxon>
    </lineage>
</organism>
<dbReference type="RefSeq" id="XP_013240793.1">
    <property type="nucleotide sequence ID" value="XM_013385339.1"/>
</dbReference>
<dbReference type="Proteomes" id="UP000027361">
    <property type="component" value="Unassembled WGS sequence"/>
</dbReference>
<comment type="caution">
    <text evidence="2">The sequence shown here is derived from an EMBL/GenBank/DDBJ whole genome shotgun (WGS) entry which is preliminary data.</text>
</comment>
<dbReference type="HOGENOM" id="CLU_1595705_0_0_1"/>
<gene>
    <name evidence="2" type="ORF">K437DRAFT_20986</name>
</gene>
<dbReference type="InParanoid" id="A0A066VEG3"/>
<feature type="region of interest" description="Disordered" evidence="1">
    <location>
        <begin position="45"/>
        <end position="92"/>
    </location>
</feature>
<feature type="compositionally biased region" description="Polar residues" evidence="1">
    <location>
        <begin position="81"/>
        <end position="92"/>
    </location>
</feature>
<sequence length="167" mass="18219">MRVLHGCPCLWRRGLAPCADPLPLPRARRCAVNLRSARRIQRPARLGRPPRPSLSPHTPAQLPCTTPATPHRARVTPFCGASTSPRPWPSQSGSQGCIALFLLKCTRHTLPSPSPRLRATARTRQDEGANRGPQSRLHTSRSSISPSSPTSPYLHRLRSLSSLGPSP</sequence>
<feature type="region of interest" description="Disordered" evidence="1">
    <location>
        <begin position="111"/>
        <end position="167"/>
    </location>
</feature>
<keyword evidence="3" id="KW-1185">Reference proteome</keyword>
<dbReference type="GeneID" id="25262066"/>